<dbReference type="RefSeq" id="WP_165332274.1">
    <property type="nucleotide sequence ID" value="NZ_JAAKZW010000045.1"/>
</dbReference>
<keyword evidence="1" id="KW-0812">Transmembrane</keyword>
<dbReference type="GO" id="GO:0005886">
    <property type="term" value="C:plasma membrane"/>
    <property type="evidence" value="ECO:0007669"/>
    <property type="project" value="TreeGrafter"/>
</dbReference>
<dbReference type="AlphaFoldDB" id="A0A6G4XGW5"/>
<evidence type="ECO:0000313" key="4">
    <source>
        <dbReference type="EMBL" id="NGO76785.1"/>
    </source>
</evidence>
<evidence type="ECO:0000313" key="5">
    <source>
        <dbReference type="Proteomes" id="UP000481109"/>
    </source>
</evidence>
<dbReference type="GO" id="GO:0071555">
    <property type="term" value="P:cell wall organization"/>
    <property type="evidence" value="ECO:0007669"/>
    <property type="project" value="TreeGrafter"/>
</dbReference>
<evidence type="ECO:0000256" key="1">
    <source>
        <dbReference type="SAM" id="Phobius"/>
    </source>
</evidence>
<evidence type="ECO:0000259" key="2">
    <source>
        <dbReference type="Pfam" id="PF00905"/>
    </source>
</evidence>
<gene>
    <name evidence="4" type="ORF">G6045_14075</name>
</gene>
<dbReference type="EMBL" id="JAAKZW010000045">
    <property type="protein sequence ID" value="NGO76785.1"/>
    <property type="molecule type" value="Genomic_DNA"/>
</dbReference>
<sequence length="540" mass="55795">MRNGVKTGLVGGVFTVMVGIAGYGAFNLYNGVTGGETASADSRPTSGPVTGEEVTDTVGKFFKAWAKGDTDAAANLTNNNAAASKVFGSFASADLTKVKIDQGKASGTGVPFTVSATVSYEGKSKPLSYKSELKVVRGKTTGAPLVDWQPTVVHPDLKEGDTFAVGQADDPQVEVVDRDNKVLTAEKYPSLKPVIDELLNRYADKAGGKPGLELWIERADASAYNTPLVTLQKGEPGKLKTRLSATAQAAAEKAVKLRPESSVVAVQPSSGDVLAVANNRADGFNAAFSGTMAPGSTMKIVTAAMLIDYGVVSSAHGPAPCTPDAMFRGRTIKNLPGLQPDEGATLAETFSRSCNTGFIKHIDDDKLSDSSLTDEAAKFGIGLEWQTGIPSYDGSVPADYNERATNAIGQGTVQMSPLNMASIVATVKNGGTFLQPSLVPGAYGIKRAHAPGISSHAAQQVAMMMNITATSGTAKDVMAQAGRGYKGAKTGSAEVDGQGKPNSWFAGFREDMAVAAVTQEGGRGGESAGPIVATVLRAGS</sequence>
<reference evidence="4 5" key="1">
    <citation type="submission" date="2020-02" db="EMBL/GenBank/DDBJ databases">
        <title>Whole-genome analyses of novel actinobacteria.</title>
        <authorList>
            <person name="Sahin N."/>
            <person name="Tokatli A."/>
        </authorList>
    </citation>
    <scope>NUCLEOTIDE SEQUENCE [LARGE SCALE GENOMIC DNA]</scope>
    <source>
        <strain evidence="4 5">YC504</strain>
    </source>
</reference>
<dbReference type="GO" id="GO:0008658">
    <property type="term" value="F:penicillin binding"/>
    <property type="evidence" value="ECO:0007669"/>
    <property type="project" value="InterPro"/>
</dbReference>
<dbReference type="InterPro" id="IPR007887">
    <property type="entry name" value="MecA_N"/>
</dbReference>
<dbReference type="SUPFAM" id="SSF56601">
    <property type="entry name" value="beta-lactamase/transpeptidase-like"/>
    <property type="match status" value="1"/>
</dbReference>
<dbReference type="Proteomes" id="UP000481109">
    <property type="component" value="Unassembled WGS sequence"/>
</dbReference>
<dbReference type="GO" id="GO:0046677">
    <property type="term" value="P:response to antibiotic"/>
    <property type="evidence" value="ECO:0007669"/>
    <property type="project" value="InterPro"/>
</dbReference>
<dbReference type="InterPro" id="IPR012338">
    <property type="entry name" value="Beta-lactam/transpept-like"/>
</dbReference>
<dbReference type="InterPro" id="IPR001460">
    <property type="entry name" value="PCN-bd_Tpept"/>
</dbReference>
<keyword evidence="5" id="KW-1185">Reference proteome</keyword>
<evidence type="ECO:0000259" key="3">
    <source>
        <dbReference type="Pfam" id="PF05223"/>
    </source>
</evidence>
<feature type="domain" description="Penicillin-binding protein transpeptidase" evidence="2">
    <location>
        <begin position="262"/>
        <end position="536"/>
    </location>
</feature>
<protein>
    <submittedName>
        <fullName evidence="4">Penicillin-binding protein</fullName>
    </submittedName>
</protein>
<feature type="domain" description="NTF2-like N-terminal transpeptidase" evidence="3">
    <location>
        <begin position="56"/>
        <end position="161"/>
    </location>
</feature>
<dbReference type="GO" id="GO:0071972">
    <property type="term" value="F:peptidoglycan L,D-transpeptidase activity"/>
    <property type="evidence" value="ECO:0007669"/>
    <property type="project" value="TreeGrafter"/>
</dbReference>
<keyword evidence="1" id="KW-1133">Transmembrane helix</keyword>
<accession>A0A6G4XGW5</accession>
<dbReference type="PANTHER" id="PTHR30627">
    <property type="entry name" value="PEPTIDOGLYCAN D,D-TRANSPEPTIDASE"/>
    <property type="match status" value="1"/>
</dbReference>
<dbReference type="Pfam" id="PF05223">
    <property type="entry name" value="MecA_N"/>
    <property type="match status" value="1"/>
</dbReference>
<dbReference type="Gene3D" id="3.40.710.10">
    <property type="entry name" value="DD-peptidase/beta-lactamase superfamily"/>
    <property type="match status" value="1"/>
</dbReference>
<comment type="caution">
    <text evidence="4">The sequence shown here is derived from an EMBL/GenBank/DDBJ whole genome shotgun (WGS) entry which is preliminary data.</text>
</comment>
<dbReference type="PANTHER" id="PTHR30627:SF24">
    <property type="entry name" value="PENICILLIN-BINDING PROTEIN 4B"/>
    <property type="match status" value="1"/>
</dbReference>
<feature type="transmembrane region" description="Helical" evidence="1">
    <location>
        <begin position="7"/>
        <end position="26"/>
    </location>
</feature>
<name>A0A6G4XGW5_9ACTN</name>
<proteinExistence type="predicted"/>
<dbReference type="InterPro" id="IPR050515">
    <property type="entry name" value="Beta-lactam/transpept"/>
</dbReference>
<organism evidence="4 5">
    <name type="scientific">Streptomyces mesophilus</name>
    <dbReference type="NCBI Taxonomy" id="1775132"/>
    <lineage>
        <taxon>Bacteria</taxon>
        <taxon>Bacillati</taxon>
        <taxon>Actinomycetota</taxon>
        <taxon>Actinomycetes</taxon>
        <taxon>Kitasatosporales</taxon>
        <taxon>Streptomycetaceae</taxon>
        <taxon>Streptomyces</taxon>
    </lineage>
</organism>
<keyword evidence="1" id="KW-0472">Membrane</keyword>
<dbReference type="Pfam" id="PF00905">
    <property type="entry name" value="Transpeptidase"/>
    <property type="match status" value="1"/>
</dbReference>